<protein>
    <recommendedName>
        <fullName evidence="3 13">Flagellar biosynthetic protein FlhB</fullName>
    </recommendedName>
</protein>
<evidence type="ECO:0000256" key="10">
    <source>
        <dbReference type="ARBA" id="ARBA00023136"/>
    </source>
</evidence>
<dbReference type="PANTHER" id="PTHR30531:SF12">
    <property type="entry name" value="FLAGELLAR BIOSYNTHETIC PROTEIN FLHB"/>
    <property type="match status" value="1"/>
</dbReference>
<name>A0A4R5PNQ3_9HYPH</name>
<dbReference type="GO" id="GO:0044780">
    <property type="term" value="P:bacterial-type flagellum assembly"/>
    <property type="evidence" value="ECO:0007669"/>
    <property type="project" value="InterPro"/>
</dbReference>
<reference evidence="15 16" key="1">
    <citation type="journal article" date="2013" name="Int. J. Syst. Evol. Microbiol.">
        <title>Hoeflea suaedae sp. nov., an endophytic bacterium isolated from the root of the halophyte Suaeda maritima.</title>
        <authorList>
            <person name="Chung E.J."/>
            <person name="Park J.A."/>
            <person name="Pramanik P."/>
            <person name="Bibi F."/>
            <person name="Jeon C.O."/>
            <person name="Chung Y.R."/>
        </authorList>
    </citation>
    <scope>NUCLEOTIDE SEQUENCE [LARGE SCALE GENOMIC DNA]</scope>
    <source>
        <strain evidence="15 16">YC6898</strain>
    </source>
</reference>
<keyword evidence="6 13" id="KW-0812">Transmembrane</keyword>
<feature type="transmembrane region" description="Helical" evidence="13">
    <location>
        <begin position="152"/>
        <end position="171"/>
    </location>
</feature>
<evidence type="ECO:0000256" key="7">
    <source>
        <dbReference type="ARBA" id="ARBA00022795"/>
    </source>
</evidence>
<dbReference type="Gene3D" id="6.10.250.2080">
    <property type="match status" value="1"/>
</dbReference>
<evidence type="ECO:0000256" key="13">
    <source>
        <dbReference type="RuleBase" id="RU364091"/>
    </source>
</evidence>
<dbReference type="OrthoDB" id="9807950at2"/>
<dbReference type="Proteomes" id="UP000295131">
    <property type="component" value="Unassembled WGS sequence"/>
</dbReference>
<comment type="function">
    <text evidence="12 13">Required for formation of the rod structure in the basal body of the flagellar apparatus. Together with FliI and FliH, may constitute the export apparatus of flagellin.</text>
</comment>
<evidence type="ECO:0000256" key="14">
    <source>
        <dbReference type="SAM" id="MobiDB-lite"/>
    </source>
</evidence>
<comment type="subcellular location">
    <subcellularLocation>
        <location evidence="1">Cell membrane</location>
        <topology evidence="1">Multi-pass membrane protein</topology>
    </subcellularLocation>
</comment>
<keyword evidence="15" id="KW-0969">Cilium</keyword>
<dbReference type="Gene3D" id="3.40.1690.10">
    <property type="entry name" value="secretion proteins EscU"/>
    <property type="match status" value="1"/>
</dbReference>
<evidence type="ECO:0000256" key="3">
    <source>
        <dbReference type="ARBA" id="ARBA00021622"/>
    </source>
</evidence>
<keyword evidence="10 13" id="KW-0472">Membrane</keyword>
<evidence type="ECO:0000256" key="2">
    <source>
        <dbReference type="ARBA" id="ARBA00010690"/>
    </source>
</evidence>
<dbReference type="NCBIfam" id="TIGR00328">
    <property type="entry name" value="flhB"/>
    <property type="match status" value="1"/>
</dbReference>
<keyword evidence="15" id="KW-0282">Flagellum</keyword>
<dbReference type="RefSeq" id="WP_133283085.1">
    <property type="nucleotide sequence ID" value="NZ_SMSI01000001.1"/>
</dbReference>
<keyword evidence="9 13" id="KW-1133">Transmembrane helix</keyword>
<evidence type="ECO:0000256" key="9">
    <source>
        <dbReference type="ARBA" id="ARBA00022989"/>
    </source>
</evidence>
<comment type="caution">
    <text evidence="15">The sequence shown here is derived from an EMBL/GenBank/DDBJ whole genome shotgun (WGS) entry which is preliminary data.</text>
</comment>
<evidence type="ECO:0000256" key="4">
    <source>
        <dbReference type="ARBA" id="ARBA00022448"/>
    </source>
</evidence>
<dbReference type="PRINTS" id="PR00950">
    <property type="entry name" value="TYPE3IMSPROT"/>
</dbReference>
<dbReference type="EMBL" id="SMSI01000001">
    <property type="protein sequence ID" value="TDH38251.1"/>
    <property type="molecule type" value="Genomic_DNA"/>
</dbReference>
<dbReference type="GO" id="GO:0005886">
    <property type="term" value="C:plasma membrane"/>
    <property type="evidence" value="ECO:0007669"/>
    <property type="project" value="UniProtKB-SubCell"/>
</dbReference>
<proteinExistence type="inferred from homology"/>
<evidence type="ECO:0000256" key="8">
    <source>
        <dbReference type="ARBA" id="ARBA00022927"/>
    </source>
</evidence>
<dbReference type="InterPro" id="IPR006135">
    <property type="entry name" value="T3SS_substrate_exporter"/>
</dbReference>
<sequence length="363" mass="40132">MADSPDKDSKTEQPTEKKIRDAVDKGNVPFSREVPIFASLLAILFYTVFILPDAAGSLSEQLKDVFSKADDFRLDNGGDAMALFQQLFLMAGGVLLPAFALFMVFGLAASVFQNMPSPVLDRIQPKLERISPLGGFKRIFGPKGLVEFGKSLIKILVVSAIIGVVLRGDYFGVLADMFSDPRGIAPEMARLGIKIITVVLIATLVIAVADVFWTRYTWHTDLMMTKQEIKDEVKQSDGDPILKARQRSLARDRARKRMMTQVPRATLVIANPTHYAIALRYVAGQDGAPMVVAKGQDLIALKIRQIAEENGIPVFEDPPLARSMFAQVSVDNFIPTEFYKAVAELVHRVYQLKSKPMSMSGPR</sequence>
<gene>
    <name evidence="13 15" type="primary">flhB</name>
    <name evidence="15" type="ORF">E2A64_03800</name>
</gene>
<keyword evidence="16" id="KW-1185">Reference proteome</keyword>
<dbReference type="PANTHER" id="PTHR30531">
    <property type="entry name" value="FLAGELLAR BIOSYNTHETIC PROTEIN FLHB"/>
    <property type="match status" value="1"/>
</dbReference>
<evidence type="ECO:0000256" key="1">
    <source>
        <dbReference type="ARBA" id="ARBA00004651"/>
    </source>
</evidence>
<feature type="region of interest" description="Disordered" evidence="14">
    <location>
        <begin position="1"/>
        <end position="20"/>
    </location>
</feature>
<organism evidence="15 16">
    <name type="scientific">Pseudohoeflea suaedae</name>
    <dbReference type="NCBI Taxonomy" id="877384"/>
    <lineage>
        <taxon>Bacteria</taxon>
        <taxon>Pseudomonadati</taxon>
        <taxon>Pseudomonadota</taxon>
        <taxon>Alphaproteobacteria</taxon>
        <taxon>Hyphomicrobiales</taxon>
        <taxon>Rhizobiaceae</taxon>
        <taxon>Pseudohoeflea</taxon>
    </lineage>
</organism>
<keyword evidence="7 13" id="KW-1005">Bacterial flagellum biogenesis</keyword>
<evidence type="ECO:0000313" key="15">
    <source>
        <dbReference type="EMBL" id="TDH38251.1"/>
    </source>
</evidence>
<keyword evidence="5 13" id="KW-1003">Cell membrane</keyword>
<dbReference type="InterPro" id="IPR029025">
    <property type="entry name" value="T3SS_substrate_exporter_C"/>
</dbReference>
<evidence type="ECO:0000256" key="6">
    <source>
        <dbReference type="ARBA" id="ARBA00022692"/>
    </source>
</evidence>
<dbReference type="GO" id="GO:0009306">
    <property type="term" value="P:protein secretion"/>
    <property type="evidence" value="ECO:0007669"/>
    <property type="project" value="InterPro"/>
</dbReference>
<feature type="transmembrane region" description="Helical" evidence="13">
    <location>
        <begin position="87"/>
        <end position="112"/>
    </location>
</feature>
<dbReference type="FunFam" id="3.40.1690.10:FF:000001">
    <property type="entry name" value="Flagellar biosynthetic protein FlhB"/>
    <property type="match status" value="1"/>
</dbReference>
<feature type="transmembrane region" description="Helical" evidence="13">
    <location>
        <begin position="191"/>
        <end position="213"/>
    </location>
</feature>
<dbReference type="InterPro" id="IPR006136">
    <property type="entry name" value="FlhB"/>
</dbReference>
<evidence type="ECO:0000256" key="5">
    <source>
        <dbReference type="ARBA" id="ARBA00022475"/>
    </source>
</evidence>
<keyword evidence="11 13" id="KW-1006">Bacterial flagellum protein export</keyword>
<dbReference type="SUPFAM" id="SSF160544">
    <property type="entry name" value="EscU C-terminal domain-like"/>
    <property type="match status" value="1"/>
</dbReference>
<accession>A0A4R5PNQ3</accession>
<comment type="similarity">
    <text evidence="2 13">Belongs to the type III secretion exporter family.</text>
</comment>
<feature type="transmembrane region" description="Helical" evidence="13">
    <location>
        <begin position="34"/>
        <end position="52"/>
    </location>
</feature>
<keyword evidence="4 13" id="KW-0813">Transport</keyword>
<dbReference type="AlphaFoldDB" id="A0A4R5PNQ3"/>
<evidence type="ECO:0000256" key="12">
    <source>
        <dbReference type="ARBA" id="ARBA00025078"/>
    </source>
</evidence>
<evidence type="ECO:0000256" key="11">
    <source>
        <dbReference type="ARBA" id="ARBA00023225"/>
    </source>
</evidence>
<dbReference type="Pfam" id="PF01312">
    <property type="entry name" value="Bac_export_2"/>
    <property type="match status" value="1"/>
</dbReference>
<keyword evidence="8 13" id="KW-0653">Protein transport</keyword>
<evidence type="ECO:0000313" key="16">
    <source>
        <dbReference type="Proteomes" id="UP000295131"/>
    </source>
</evidence>
<keyword evidence="15" id="KW-0966">Cell projection</keyword>